<dbReference type="RefSeq" id="WP_110480782.1">
    <property type="nucleotide sequence ID" value="NZ_CP024988.1"/>
</dbReference>
<dbReference type="PANTHER" id="PTHR38110:SF1">
    <property type="entry name" value="THIOESTERASE DOMAIN-CONTAINING PROTEIN"/>
    <property type="match status" value="1"/>
</dbReference>
<dbReference type="Proteomes" id="UP000247696">
    <property type="component" value="Chromosome"/>
</dbReference>
<sequence>MSRKVPAVVAVVVDGAVTGSYRYTTLEDVTGRDHVLSASTHYLAVPGAGAADIDTVVLRAGKSTTHVRTTLSQDGEPKVEALFLLGHLSAPSGAPSWTSARLQPVGIPYEDCLPHAPDTDRIPATLMHQIQLRMEPQSLEFYDGRPQGVGELRGWVSLPGGEDFDPVSLLFAVDTMPPATYDVAFSGWVPTLTMATYVRAAPAPGPLQFVMDATLIQGGRGDETCTVRDSTGTVVAQAHQLAGVRLP</sequence>
<protein>
    <recommendedName>
        <fullName evidence="5">DAGKc domain-containing protein</fullName>
    </recommendedName>
</protein>
<dbReference type="Gene3D" id="2.40.160.210">
    <property type="entry name" value="Acyl-CoA thioesterase, double hotdog domain"/>
    <property type="match status" value="1"/>
</dbReference>
<dbReference type="InterPro" id="IPR049450">
    <property type="entry name" value="ACOT8-like_C"/>
</dbReference>
<evidence type="ECO:0000313" key="3">
    <source>
        <dbReference type="EMBL" id="AWT24939.1"/>
    </source>
</evidence>
<accession>A0A2Z3YMS5</accession>
<dbReference type="PANTHER" id="PTHR38110">
    <property type="entry name" value="CHROMOSOME 23, WHOLE GENOME SHOTGUN SEQUENCE"/>
    <property type="match status" value="1"/>
</dbReference>
<evidence type="ECO:0008006" key="5">
    <source>
        <dbReference type="Google" id="ProtNLM"/>
    </source>
</evidence>
<feature type="domain" description="Acyl-CoA thioesterase-like N-terminal HotDog" evidence="1">
    <location>
        <begin position="26"/>
        <end position="84"/>
    </location>
</feature>
<evidence type="ECO:0000313" key="4">
    <source>
        <dbReference type="Proteomes" id="UP000247696"/>
    </source>
</evidence>
<dbReference type="AlphaFoldDB" id="A0A2Z3YMS5"/>
<dbReference type="InterPro" id="IPR052389">
    <property type="entry name" value="Sec_Metab_Biosynth-Assoc"/>
</dbReference>
<dbReference type="InterPro" id="IPR042171">
    <property type="entry name" value="Acyl-CoA_hotdog"/>
</dbReference>
<dbReference type="SUPFAM" id="SSF54637">
    <property type="entry name" value="Thioesterase/thiol ester dehydrase-isomerase"/>
    <property type="match status" value="1"/>
</dbReference>
<dbReference type="InterPro" id="IPR049449">
    <property type="entry name" value="TesB_ACOT8-like_N"/>
</dbReference>
<dbReference type="OrthoDB" id="5418286at2"/>
<dbReference type="KEGG" id="cpre:Csp1_01110"/>
<dbReference type="Pfam" id="PF13622">
    <property type="entry name" value="4HBT_3"/>
    <property type="match status" value="1"/>
</dbReference>
<evidence type="ECO:0000259" key="2">
    <source>
        <dbReference type="Pfam" id="PF20789"/>
    </source>
</evidence>
<gene>
    <name evidence="3" type="ORF">Csp1_01110</name>
</gene>
<organism evidence="3 4">
    <name type="scientific">Corynebacterium provencense</name>
    <dbReference type="NCBI Taxonomy" id="1737425"/>
    <lineage>
        <taxon>Bacteria</taxon>
        <taxon>Bacillati</taxon>
        <taxon>Actinomycetota</taxon>
        <taxon>Actinomycetes</taxon>
        <taxon>Mycobacteriales</taxon>
        <taxon>Corynebacteriaceae</taxon>
        <taxon>Corynebacterium</taxon>
    </lineage>
</organism>
<reference evidence="4" key="1">
    <citation type="submission" date="2017-11" db="EMBL/GenBank/DDBJ databases">
        <title>Otitis media/interna in a cat caused by the recently described species Corynebacterium provencense.</title>
        <authorList>
            <person name="Kittl S."/>
            <person name="Brodard I."/>
            <person name="Rychener L."/>
            <person name="Jores J."/>
            <person name="Roosje P."/>
            <person name="Gobeli Brawand S."/>
        </authorList>
    </citation>
    <scope>NUCLEOTIDE SEQUENCE [LARGE SCALE GENOMIC DNA]</scope>
    <source>
        <strain evidence="4">17KM38</strain>
    </source>
</reference>
<dbReference type="Pfam" id="PF20789">
    <property type="entry name" value="4HBT_3C"/>
    <property type="match status" value="1"/>
</dbReference>
<evidence type="ECO:0000259" key="1">
    <source>
        <dbReference type="Pfam" id="PF13622"/>
    </source>
</evidence>
<name>A0A2Z3YMS5_9CORY</name>
<feature type="domain" description="Acyl-CoA thioesterase-like C-terminal" evidence="2">
    <location>
        <begin position="110"/>
        <end position="243"/>
    </location>
</feature>
<dbReference type="EMBL" id="CP024988">
    <property type="protein sequence ID" value="AWT24939.1"/>
    <property type="molecule type" value="Genomic_DNA"/>
</dbReference>
<proteinExistence type="predicted"/>
<keyword evidence="4" id="KW-1185">Reference proteome</keyword>
<dbReference type="InterPro" id="IPR029069">
    <property type="entry name" value="HotDog_dom_sf"/>
</dbReference>